<accession>A0A0W8I8A4</accession>
<organism evidence="1 2">
    <name type="scientific">Serinicoccus chungangensis</name>
    <dbReference type="NCBI Taxonomy" id="767452"/>
    <lineage>
        <taxon>Bacteria</taxon>
        <taxon>Bacillati</taxon>
        <taxon>Actinomycetota</taxon>
        <taxon>Actinomycetes</taxon>
        <taxon>Micrococcales</taxon>
        <taxon>Ornithinimicrobiaceae</taxon>
        <taxon>Serinicoccus</taxon>
    </lineage>
</organism>
<sequence length="182" mass="20984">METSCLHLCYYLASWGMLRGSSFLFHETNALHYQAVIGVIEKHNKALRGWDVPDYVDTARLEAFNVAWDEVRAALIPADRTGLTLVSKVMMGVWGCIPSFDTFFVQTFKGLSESPTERRAWNRAGADALGMLYDVWVEHEDEIERARDRYPVWDFTTGAATEWRMPVAKVLDIYGFYESWKR</sequence>
<gene>
    <name evidence="1" type="ORF">AVL62_04765</name>
</gene>
<protein>
    <submittedName>
        <fullName evidence="1">Uncharacterized protein</fullName>
    </submittedName>
</protein>
<dbReference type="AlphaFoldDB" id="A0A0W8I8A4"/>
<evidence type="ECO:0000313" key="1">
    <source>
        <dbReference type="EMBL" id="KUG55626.1"/>
    </source>
</evidence>
<evidence type="ECO:0000313" key="2">
    <source>
        <dbReference type="Proteomes" id="UP000054837"/>
    </source>
</evidence>
<proteinExistence type="predicted"/>
<dbReference type="EMBL" id="LQBL01000022">
    <property type="protein sequence ID" value="KUG55626.1"/>
    <property type="molecule type" value="Genomic_DNA"/>
</dbReference>
<keyword evidence="2" id="KW-1185">Reference proteome</keyword>
<reference evidence="1 2" key="1">
    <citation type="submission" date="2015-12" db="EMBL/GenBank/DDBJ databases">
        <title>Serinicoccus chungangenesis strain CD08_5 genome sequencing and assembly.</title>
        <authorList>
            <person name="Chander A.M."/>
            <person name="Kaur G."/>
            <person name="Nair G.R."/>
            <person name="Dhawan D.K."/>
            <person name="Kochhar R.K."/>
            <person name="Mayilraj S."/>
            <person name="Bhadada S.K."/>
        </authorList>
    </citation>
    <scope>NUCLEOTIDE SEQUENCE [LARGE SCALE GENOMIC DNA]</scope>
    <source>
        <strain evidence="1 2">CD08_5</strain>
    </source>
</reference>
<comment type="caution">
    <text evidence="1">The sequence shown here is derived from an EMBL/GenBank/DDBJ whole genome shotgun (WGS) entry which is preliminary data.</text>
</comment>
<name>A0A0W8I8A4_9MICO</name>
<dbReference type="Proteomes" id="UP000054837">
    <property type="component" value="Unassembled WGS sequence"/>
</dbReference>